<keyword evidence="2" id="KW-0812">Transmembrane</keyword>
<keyword evidence="5" id="KW-1185">Reference proteome</keyword>
<sequence length="187" mass="20310">MDWIRELPLVPSIGVLWVIVLCRAGGTYALGRAAHRLAHRGRVAELLDAPRVARAIGLVQRWGAPVVAASFLTVGFQTAANAAAGLTRMPLVRYLPALVVGGFVWACIYATIGLAAVALWVELFLTSPWAAVALLVIVAAIVVAVLVHRRRRRRRAARETPVDTETIDTETIDETPVRPSEPAPERR</sequence>
<feature type="transmembrane region" description="Helical" evidence="2">
    <location>
        <begin position="127"/>
        <end position="148"/>
    </location>
</feature>
<gene>
    <name evidence="4" type="ORF">BRM3_11225</name>
</gene>
<feature type="domain" description="VTT" evidence="3">
    <location>
        <begin position="10"/>
        <end position="113"/>
    </location>
</feature>
<dbReference type="EMBL" id="CP107020">
    <property type="protein sequence ID" value="UYG16185.1"/>
    <property type="molecule type" value="Genomic_DNA"/>
</dbReference>
<dbReference type="Pfam" id="PF09335">
    <property type="entry name" value="VTT_dom"/>
    <property type="match status" value="1"/>
</dbReference>
<feature type="transmembrane region" description="Helical" evidence="2">
    <location>
        <begin position="12"/>
        <end position="31"/>
    </location>
</feature>
<proteinExistence type="predicted"/>
<evidence type="ECO:0000256" key="2">
    <source>
        <dbReference type="SAM" id="Phobius"/>
    </source>
</evidence>
<evidence type="ECO:0000256" key="1">
    <source>
        <dbReference type="SAM" id="MobiDB-lite"/>
    </source>
</evidence>
<keyword evidence="2" id="KW-1133">Transmembrane helix</keyword>
<protein>
    <submittedName>
        <fullName evidence="4">VTT domain-containing protein</fullName>
    </submittedName>
</protein>
<feature type="transmembrane region" description="Helical" evidence="2">
    <location>
        <begin position="97"/>
        <end position="121"/>
    </location>
</feature>
<dbReference type="Proteomes" id="UP001164305">
    <property type="component" value="Chromosome"/>
</dbReference>
<keyword evidence="2" id="KW-0472">Membrane</keyword>
<dbReference type="RefSeq" id="WP_263593398.1">
    <property type="nucleotide sequence ID" value="NZ_CP107020.1"/>
</dbReference>
<accession>A0ABY6FZD8</accession>
<evidence type="ECO:0000259" key="3">
    <source>
        <dbReference type="Pfam" id="PF09335"/>
    </source>
</evidence>
<dbReference type="InterPro" id="IPR032816">
    <property type="entry name" value="VTT_dom"/>
</dbReference>
<evidence type="ECO:0000313" key="4">
    <source>
        <dbReference type="EMBL" id="UYG16185.1"/>
    </source>
</evidence>
<feature type="region of interest" description="Disordered" evidence="1">
    <location>
        <begin position="157"/>
        <end position="187"/>
    </location>
</feature>
<reference evidence="4" key="1">
    <citation type="submission" date="2022-10" db="EMBL/GenBank/DDBJ databases">
        <title>Whole-Genome Sequencing of Brachybacterium huguangmaarense BRM-3, Isolated from Betula schmidtii.</title>
        <authorList>
            <person name="Haam D."/>
        </authorList>
    </citation>
    <scope>NUCLEOTIDE SEQUENCE</scope>
    <source>
        <strain evidence="4">BRM-3</strain>
    </source>
</reference>
<name>A0ABY6FZD8_9MICO</name>
<organism evidence="4 5">
    <name type="scientific">Brachybacterium huguangmaarense</name>
    <dbReference type="NCBI Taxonomy" id="1652028"/>
    <lineage>
        <taxon>Bacteria</taxon>
        <taxon>Bacillati</taxon>
        <taxon>Actinomycetota</taxon>
        <taxon>Actinomycetes</taxon>
        <taxon>Micrococcales</taxon>
        <taxon>Dermabacteraceae</taxon>
        <taxon>Brachybacterium</taxon>
    </lineage>
</organism>
<evidence type="ECO:0000313" key="5">
    <source>
        <dbReference type="Proteomes" id="UP001164305"/>
    </source>
</evidence>